<dbReference type="InterPro" id="IPR053098">
    <property type="entry name" value="Petuviruses_polyprotein"/>
</dbReference>
<feature type="non-terminal residue" evidence="3">
    <location>
        <position position="1"/>
    </location>
</feature>
<feature type="region of interest" description="Disordered" evidence="2">
    <location>
        <begin position="600"/>
        <end position="644"/>
    </location>
</feature>
<evidence type="ECO:0000256" key="1">
    <source>
        <dbReference type="SAM" id="Coils"/>
    </source>
</evidence>
<organism evidence="3 4">
    <name type="scientific">Mucuna pruriens</name>
    <name type="common">Velvet bean</name>
    <name type="synonym">Dolichos pruriens</name>
    <dbReference type="NCBI Taxonomy" id="157652"/>
    <lineage>
        <taxon>Eukaryota</taxon>
        <taxon>Viridiplantae</taxon>
        <taxon>Streptophyta</taxon>
        <taxon>Embryophyta</taxon>
        <taxon>Tracheophyta</taxon>
        <taxon>Spermatophyta</taxon>
        <taxon>Magnoliopsida</taxon>
        <taxon>eudicotyledons</taxon>
        <taxon>Gunneridae</taxon>
        <taxon>Pentapetalae</taxon>
        <taxon>rosids</taxon>
        <taxon>fabids</taxon>
        <taxon>Fabales</taxon>
        <taxon>Fabaceae</taxon>
        <taxon>Papilionoideae</taxon>
        <taxon>50 kb inversion clade</taxon>
        <taxon>NPAAA clade</taxon>
        <taxon>indigoferoid/millettioid clade</taxon>
        <taxon>Phaseoleae</taxon>
        <taxon>Mucuna</taxon>
    </lineage>
</organism>
<feature type="compositionally biased region" description="Pro residues" evidence="2">
    <location>
        <begin position="518"/>
        <end position="528"/>
    </location>
</feature>
<sequence>MDGYTHLHYGAIRLILTLHGRRGLPVSARISLLDTSYLHYENAVIGTVLTTLHAGSVVLTIFPNYNVNLRDPTITHKLKVQVQITRADQVAKALSATLHHQIIYRLQDHAINLALPTCNDGALYVMANNQEESPSIIQVLRNISQEQLRELVPLKWVTNYEKLHYDKKPIRSMEATYRRSVDGTVKTVFRKPDEVEPSSSSIFQSLMIRPYVKEGKIPIWGVRPNGESIYTDKVNGHFIWDVDPSMCDSDCDCCYDDPNDEDPEGEEDSSEDEDEWPCKPPLPPRRDRNPKEKPWVGIRQQKKPNPDWIYKRGLQILQERNLLPTPCIKKNFFPVMGKNSSPVPCMMFIETDFPSLERKVDVTTKVTTKPHITSSEVGTDERPKPLSQAEEVLNWQTDNARAQNLLLKKIDEKVDKISFKVDKCDERLEVLSDRMRKLYHQLTAEISKNEEEWRKLKFGEESNRKEREVCRLKAELYELENYIERKAKERQEERESSLRGSSSYMTSSIHVSPMFLPPPPSFFTPPPKQWTLPTATPFKESRRPESSTRTSARHDRKSSPEPSHEDVPTPHPKSSIFGKDVFQDSQDPYSQFTVKIYDAETSPSNSSSDTEDSQSASYPENTGIQEEYDSKEIASEETDTEDLEKDHDYAILMANTTQHTEAIYDDDDEVTSPPQHNTSKPNSGPWFTLDDVPPRYWRRRLIEFGAWLDTKLMKDPDSYKVIEEFCCRMTGTLKEWYHHLGAVRQNQLHEQGSSAAILGILHEEFIGDGGSIDKKIRQEYYSMKCCSIKIKDLDDHFQRMLRRF</sequence>
<dbReference type="PANTHER" id="PTHR48435:SF1">
    <property type="entry name" value="POLYPROTEIN"/>
    <property type="match status" value="1"/>
</dbReference>
<evidence type="ECO:0008006" key="5">
    <source>
        <dbReference type="Google" id="ProtNLM"/>
    </source>
</evidence>
<dbReference type="Proteomes" id="UP000257109">
    <property type="component" value="Unassembled WGS sequence"/>
</dbReference>
<dbReference type="PANTHER" id="PTHR48435">
    <property type="entry name" value="POLYPROTEIN"/>
    <property type="match status" value="1"/>
</dbReference>
<reference evidence="3" key="1">
    <citation type="submission" date="2018-05" db="EMBL/GenBank/DDBJ databases">
        <title>Draft genome of Mucuna pruriens seed.</title>
        <authorList>
            <person name="Nnadi N.E."/>
            <person name="Vos R."/>
            <person name="Hasami M.H."/>
            <person name="Devisetty U.K."/>
            <person name="Aguiy J.C."/>
        </authorList>
    </citation>
    <scope>NUCLEOTIDE SEQUENCE [LARGE SCALE GENOMIC DNA]</scope>
    <source>
        <strain evidence="3">JCA_2017</strain>
    </source>
</reference>
<evidence type="ECO:0000313" key="3">
    <source>
        <dbReference type="EMBL" id="RDX84613.1"/>
    </source>
</evidence>
<feature type="region of interest" description="Disordered" evidence="2">
    <location>
        <begin position="666"/>
        <end position="685"/>
    </location>
</feature>
<feature type="compositionally biased region" description="Basic and acidic residues" evidence="2">
    <location>
        <begin position="557"/>
        <end position="568"/>
    </location>
</feature>
<feature type="region of interest" description="Disordered" evidence="2">
    <location>
        <begin position="518"/>
        <end position="583"/>
    </location>
</feature>
<protein>
    <recommendedName>
        <fullName evidence="5">Polyprotein</fullName>
    </recommendedName>
</protein>
<feature type="coiled-coil region" evidence="1">
    <location>
        <begin position="432"/>
        <end position="492"/>
    </location>
</feature>
<accession>A0A371G2Q8</accession>
<dbReference type="InterPro" id="IPR028919">
    <property type="entry name" value="Viral_movement"/>
</dbReference>
<feature type="compositionally biased region" description="Basic and acidic residues" evidence="2">
    <location>
        <begin position="284"/>
        <end position="294"/>
    </location>
</feature>
<feature type="compositionally biased region" description="Low complexity" evidence="2">
    <location>
        <begin position="600"/>
        <end position="617"/>
    </location>
</feature>
<evidence type="ECO:0000313" key="4">
    <source>
        <dbReference type="Proteomes" id="UP000257109"/>
    </source>
</evidence>
<feature type="compositionally biased region" description="Polar residues" evidence="2">
    <location>
        <begin position="672"/>
        <end position="682"/>
    </location>
</feature>
<keyword evidence="4" id="KW-1185">Reference proteome</keyword>
<feature type="compositionally biased region" description="Acidic residues" evidence="2">
    <location>
        <begin position="258"/>
        <end position="275"/>
    </location>
</feature>
<keyword evidence="1" id="KW-0175">Coiled coil</keyword>
<comment type="caution">
    <text evidence="3">The sequence shown here is derived from an EMBL/GenBank/DDBJ whole genome shotgun (WGS) entry which is preliminary data.</text>
</comment>
<gene>
    <name evidence="3" type="ORF">CR513_34315</name>
</gene>
<feature type="region of interest" description="Disordered" evidence="2">
    <location>
        <begin position="258"/>
        <end position="300"/>
    </location>
</feature>
<proteinExistence type="predicted"/>
<dbReference type="Pfam" id="PF01107">
    <property type="entry name" value="MP"/>
    <property type="match status" value="1"/>
</dbReference>
<evidence type="ECO:0000256" key="2">
    <source>
        <dbReference type="SAM" id="MobiDB-lite"/>
    </source>
</evidence>
<name>A0A371G2Q8_MUCPR</name>
<dbReference type="EMBL" id="QJKJ01006995">
    <property type="protein sequence ID" value="RDX84613.1"/>
    <property type="molecule type" value="Genomic_DNA"/>
</dbReference>
<dbReference type="OrthoDB" id="1720991at2759"/>
<dbReference type="AlphaFoldDB" id="A0A371G2Q8"/>